<protein>
    <recommendedName>
        <fullName evidence="2">Saposin B-type domain-containing protein</fullName>
    </recommendedName>
</protein>
<dbReference type="EMBL" id="CAJPWZ010001677">
    <property type="protein sequence ID" value="CAG2221140.1"/>
    <property type="molecule type" value="Genomic_DNA"/>
</dbReference>
<dbReference type="AlphaFoldDB" id="A0A8S3SWI5"/>
<dbReference type="PANTHER" id="PTHR35273">
    <property type="entry name" value="ALPHA-1,4 POLYGALACTOSAMINIDASE, PUTATIVE (AFU_ORTHOLOGUE AFUA_3G07890)-RELATED"/>
    <property type="match status" value="1"/>
</dbReference>
<dbReference type="PANTHER" id="PTHR35273:SF2">
    <property type="entry name" value="ALPHA-GALACTOSIDASE"/>
    <property type="match status" value="1"/>
</dbReference>
<dbReference type="PROSITE" id="PS50015">
    <property type="entry name" value="SAP_B"/>
    <property type="match status" value="1"/>
</dbReference>
<reference evidence="3" key="1">
    <citation type="submission" date="2021-03" db="EMBL/GenBank/DDBJ databases">
        <authorList>
            <person name="Bekaert M."/>
        </authorList>
    </citation>
    <scope>NUCLEOTIDE SEQUENCE</scope>
</reference>
<gene>
    <name evidence="3" type="ORF">MEDL_34598</name>
</gene>
<accession>A0A8S3SWI5</accession>
<evidence type="ECO:0000313" key="3">
    <source>
        <dbReference type="EMBL" id="CAG2221140.1"/>
    </source>
</evidence>
<proteinExistence type="predicted"/>
<comment type="caution">
    <text evidence="3">The sequence shown here is derived from an EMBL/GenBank/DDBJ whole genome shotgun (WGS) entry which is preliminary data.</text>
</comment>
<dbReference type="InterPro" id="IPR017853">
    <property type="entry name" value="GH"/>
</dbReference>
<keyword evidence="4" id="KW-1185">Reference proteome</keyword>
<evidence type="ECO:0000256" key="1">
    <source>
        <dbReference type="ARBA" id="ARBA00023157"/>
    </source>
</evidence>
<name>A0A8S3SWI5_MYTED</name>
<dbReference type="InterPro" id="IPR004352">
    <property type="entry name" value="GH114_TIM-barrel"/>
</dbReference>
<sequence>MAWNDVINETYINTGVHGEMFVVDLFEVHTSIIEDLHRKGKRVICYFSAGTKEHRRPDYLDFPSDGLGLPNEDRPGDTWVDIKNSHVVASTSAHELNDVIAEHNINTDVHGDMFVVDLYDVHTSIIEDLHRKGKKVICYFSAGTKEDWRNDAAKFPSDGLGVPNKDWPGETWVDIRNIHILLVVSGNKKEEELSKDVVCAGCEAVSKELSKRLAYDSKQNLEKKVPTVLRTVCDEDNFKDTEFSPSKVRAACKQLLKKQKSDITTGLVEHYSKRKQSGSYLDLLQKICIDVTGVCERDTETGKPAEGRVIFNDESQEFEVIMGDNVRMPQPVIKEKDLKYSHDNIVVDGIHSESVKPLKPTMGSHDEL</sequence>
<dbReference type="Pfam" id="PF03537">
    <property type="entry name" value="Glyco_hydro_114"/>
    <property type="match status" value="2"/>
</dbReference>
<dbReference type="OrthoDB" id="6064550at2759"/>
<dbReference type="InterPro" id="IPR013785">
    <property type="entry name" value="Aldolase_TIM"/>
</dbReference>
<dbReference type="Gene3D" id="3.20.20.70">
    <property type="entry name" value="Aldolase class I"/>
    <property type="match status" value="1"/>
</dbReference>
<dbReference type="Proteomes" id="UP000683360">
    <property type="component" value="Unassembled WGS sequence"/>
</dbReference>
<dbReference type="InterPro" id="IPR008139">
    <property type="entry name" value="SaposinB_dom"/>
</dbReference>
<keyword evidence="1" id="KW-1015">Disulfide bond</keyword>
<feature type="domain" description="Saposin B-type" evidence="2">
    <location>
        <begin position="195"/>
        <end position="299"/>
    </location>
</feature>
<evidence type="ECO:0000259" key="2">
    <source>
        <dbReference type="PROSITE" id="PS50015"/>
    </source>
</evidence>
<evidence type="ECO:0000313" key="4">
    <source>
        <dbReference type="Proteomes" id="UP000683360"/>
    </source>
</evidence>
<dbReference type="SUPFAM" id="SSF51445">
    <property type="entry name" value="(Trans)glycosidases"/>
    <property type="match status" value="1"/>
</dbReference>
<organism evidence="3 4">
    <name type="scientific">Mytilus edulis</name>
    <name type="common">Blue mussel</name>
    <dbReference type="NCBI Taxonomy" id="6550"/>
    <lineage>
        <taxon>Eukaryota</taxon>
        <taxon>Metazoa</taxon>
        <taxon>Spiralia</taxon>
        <taxon>Lophotrochozoa</taxon>
        <taxon>Mollusca</taxon>
        <taxon>Bivalvia</taxon>
        <taxon>Autobranchia</taxon>
        <taxon>Pteriomorphia</taxon>
        <taxon>Mytilida</taxon>
        <taxon>Mytiloidea</taxon>
        <taxon>Mytilidae</taxon>
        <taxon>Mytilinae</taxon>
        <taxon>Mytilus</taxon>
    </lineage>
</organism>